<gene>
    <name evidence="1" type="ORF">ACFQIC_18550</name>
</gene>
<evidence type="ECO:0000313" key="2">
    <source>
        <dbReference type="Proteomes" id="UP001596410"/>
    </source>
</evidence>
<protein>
    <submittedName>
        <fullName evidence="1">Uncharacterized protein</fullName>
    </submittedName>
</protein>
<dbReference type="Proteomes" id="UP001596410">
    <property type="component" value="Unassembled WGS sequence"/>
</dbReference>
<proteinExistence type="predicted"/>
<evidence type="ECO:0000313" key="1">
    <source>
        <dbReference type="EMBL" id="MFC7063803.1"/>
    </source>
</evidence>
<accession>A0ABW2EQX3</accession>
<dbReference type="EMBL" id="JBHSZV010000055">
    <property type="protein sequence ID" value="MFC7063803.1"/>
    <property type="molecule type" value="Genomic_DNA"/>
</dbReference>
<sequence>MLLQVDGKQVKVNSSKAVIGFGPKKVKSKEVLNKVLSVYGYELTKEISSN</sequence>
<reference evidence="2" key="1">
    <citation type="journal article" date="2019" name="Int. J. Syst. Evol. Microbiol.">
        <title>The Global Catalogue of Microorganisms (GCM) 10K type strain sequencing project: providing services to taxonomists for standard genome sequencing and annotation.</title>
        <authorList>
            <consortium name="The Broad Institute Genomics Platform"/>
            <consortium name="The Broad Institute Genome Sequencing Center for Infectious Disease"/>
            <person name="Wu L."/>
            <person name="Ma J."/>
        </authorList>
    </citation>
    <scope>NUCLEOTIDE SEQUENCE [LARGE SCALE GENOMIC DNA]</scope>
    <source>
        <strain evidence="2">CGMCC 4.1621</strain>
    </source>
</reference>
<comment type="caution">
    <text evidence="1">The sequence shown here is derived from an EMBL/GenBank/DDBJ whole genome shotgun (WGS) entry which is preliminary data.</text>
</comment>
<name>A0ABW2EQX3_9BACI</name>
<organism evidence="1 2">
    <name type="scientific">Halobacillus seohaensis</name>
    <dbReference type="NCBI Taxonomy" id="447421"/>
    <lineage>
        <taxon>Bacteria</taxon>
        <taxon>Bacillati</taxon>
        <taxon>Bacillota</taxon>
        <taxon>Bacilli</taxon>
        <taxon>Bacillales</taxon>
        <taxon>Bacillaceae</taxon>
        <taxon>Halobacillus</taxon>
    </lineage>
</organism>
<keyword evidence="2" id="KW-1185">Reference proteome</keyword>
<dbReference type="RefSeq" id="WP_204706056.1">
    <property type="nucleotide sequence ID" value="NZ_JBHSZV010000055.1"/>
</dbReference>